<reference evidence="2 4" key="3">
    <citation type="journal article" date="2019" name="Sci. Rep.">
        <title>Insight into the biology of Mycobacterium mucogenicum and Mycobacterium neoaurum clade members.</title>
        <authorList>
            <person name="Behra P.R.K."/>
            <person name="Pettersson B.M.F."/>
            <person name="Ramesh M."/>
            <person name="Dasgupta S."/>
            <person name="Kirsebom L.A."/>
        </authorList>
    </citation>
    <scope>NUCLEOTIDE SEQUENCE [LARGE SCALE GENOMIC DNA]</scope>
    <source>
        <strain evidence="2 4">DSM 44124</strain>
    </source>
</reference>
<keyword evidence="1" id="KW-0812">Transmembrane</keyword>
<name>A0A8H2JFZ7_MYCMU</name>
<dbReference type="EMBL" id="POTL01000001">
    <property type="protein sequence ID" value="TLH54575.1"/>
    <property type="molecule type" value="Genomic_DNA"/>
</dbReference>
<sequence>MPYSAIAAAAVAAHFAFLGYLIGGGFLAWRWPVTIWVHALVVGWTAIILTGVVECPLTTVERWARDRAGMSPLPRAGFIDHHVAGVLYPHGWGAVAEIVVIAAILASWIGLWRRPSRTPSRSHGH</sequence>
<dbReference type="AlphaFoldDB" id="A0A8H2JFZ7"/>
<keyword evidence="1" id="KW-1133">Transmembrane helix</keyword>
<feature type="transmembrane region" description="Helical" evidence="1">
    <location>
        <begin position="6"/>
        <end position="28"/>
    </location>
</feature>
<reference evidence="2 4" key="2">
    <citation type="journal article" date="2019" name="BMC Evol. Biol.">
        <title>Comparative genomics of Mycobacterium mucogenicum and Mycobacterium neoaurum clade members emphasizing tRNA and non-coding RNA.</title>
        <authorList>
            <person name="Behra P.R.K."/>
            <person name="Pettersson B.M.F."/>
            <person name="Das S."/>
            <person name="Dasgupta S."/>
            <person name="Kirsebom L.A."/>
        </authorList>
    </citation>
    <scope>NUCLEOTIDE SEQUENCE [LARGE SCALE GENOMIC DNA]</scope>
    <source>
        <strain evidence="2 4">DSM 44124</strain>
    </source>
</reference>
<dbReference type="Proteomes" id="UP000309231">
    <property type="component" value="Chromosome"/>
</dbReference>
<organism evidence="3">
    <name type="scientific">Mycolicibacterium mucogenicum DSM 44124</name>
    <dbReference type="NCBI Taxonomy" id="1226753"/>
    <lineage>
        <taxon>Bacteria</taxon>
        <taxon>Bacillati</taxon>
        <taxon>Actinomycetota</taxon>
        <taxon>Actinomycetes</taxon>
        <taxon>Mycobacteriales</taxon>
        <taxon>Mycobacteriaceae</taxon>
        <taxon>Mycolicibacterium</taxon>
    </lineage>
</organism>
<gene>
    <name evidence="2" type="ORF">C1S78_021400</name>
    <name evidence="3" type="ORF">C1S78_21345</name>
</gene>
<dbReference type="InterPro" id="IPR021218">
    <property type="entry name" value="DUF2784"/>
</dbReference>
<dbReference type="GeneID" id="76727503"/>
<evidence type="ECO:0000313" key="2">
    <source>
        <dbReference type="EMBL" id="QPG68038.1"/>
    </source>
</evidence>
<dbReference type="Pfam" id="PF10861">
    <property type="entry name" value="DUF2784"/>
    <property type="match status" value="1"/>
</dbReference>
<evidence type="ECO:0000256" key="1">
    <source>
        <dbReference type="SAM" id="Phobius"/>
    </source>
</evidence>
<keyword evidence="1" id="KW-0472">Membrane</keyword>
<reference evidence="3" key="1">
    <citation type="submission" date="2018-01" db="EMBL/GenBank/DDBJ databases">
        <title>Comparative genomics of Mycobacterium mucogenicum and Mycobacterium neoaurum clade members emphasizing tRNA and non-coding RNA.</title>
        <authorList>
            <person name="Behra P.R.K."/>
            <person name="Pettersson B.M.F."/>
            <person name="Das S."/>
            <person name="Dasgupta S."/>
            <person name="Kirsebom L.A."/>
        </authorList>
    </citation>
    <scope>NUCLEOTIDE SEQUENCE</scope>
    <source>
        <strain evidence="3">DSM 44124</strain>
    </source>
</reference>
<evidence type="ECO:0000313" key="4">
    <source>
        <dbReference type="Proteomes" id="UP000309231"/>
    </source>
</evidence>
<feature type="transmembrane region" description="Helical" evidence="1">
    <location>
        <begin position="35"/>
        <end position="53"/>
    </location>
</feature>
<dbReference type="RefSeq" id="WP_053855701.1">
    <property type="nucleotide sequence ID" value="NZ_ANBS01000039.1"/>
</dbReference>
<accession>A0A8H2JFZ7</accession>
<feature type="transmembrane region" description="Helical" evidence="1">
    <location>
        <begin position="92"/>
        <end position="112"/>
    </location>
</feature>
<dbReference type="EMBL" id="CP062008">
    <property type="protein sequence ID" value="QPG68038.1"/>
    <property type="molecule type" value="Genomic_DNA"/>
</dbReference>
<proteinExistence type="predicted"/>
<dbReference type="KEGG" id="mmuc:C1S78_021400"/>
<keyword evidence="4" id="KW-1185">Reference proteome</keyword>
<protein>
    <submittedName>
        <fullName evidence="3">DUF2784 domain-containing protein</fullName>
    </submittedName>
</protein>
<evidence type="ECO:0000313" key="3">
    <source>
        <dbReference type="EMBL" id="TLH54575.1"/>
    </source>
</evidence>